<evidence type="ECO:0000313" key="1">
    <source>
        <dbReference type="EMBL" id="PAM73175.1"/>
    </source>
</evidence>
<protein>
    <submittedName>
        <fullName evidence="1">Uncharacterized protein</fullName>
    </submittedName>
</protein>
<gene>
    <name evidence="1" type="ORF">CEK00_04830</name>
</gene>
<sequence>MAFTPKTDTEAGELVESLVQFLFGGERTTEAMRAGVEQAFRRARHQHGSVIYDRREWWVGTDDFAQFTVDRGRAPTFSVPTVDVIRHADLSVWEGALAHEASNQALTWPLPFDALEGVAGFTPEAVNTGWILYALLDRAGRKAGQIVLKLYM</sequence>
<dbReference type="EMBL" id="NJGC01000004">
    <property type="protein sequence ID" value="PAM73175.1"/>
    <property type="molecule type" value="Genomic_DNA"/>
</dbReference>
<dbReference type="Proteomes" id="UP000216433">
    <property type="component" value="Unassembled WGS sequence"/>
</dbReference>
<accession>A0A270NNP1</accession>
<evidence type="ECO:0000313" key="2">
    <source>
        <dbReference type="Proteomes" id="UP000216433"/>
    </source>
</evidence>
<reference evidence="1 2" key="1">
    <citation type="submission" date="2017-06" db="EMBL/GenBank/DDBJ databases">
        <title>Genome sequencing and assembly of Stenotrophomonas maltophilia DF07.</title>
        <authorList>
            <person name="Iyer R."/>
        </authorList>
    </citation>
    <scope>NUCLEOTIDE SEQUENCE [LARGE SCALE GENOMIC DNA]</scope>
    <source>
        <strain evidence="1 2">DF07</strain>
    </source>
</reference>
<dbReference type="RefSeq" id="WP_095377414.1">
    <property type="nucleotide sequence ID" value="NZ_NJGC01000004.1"/>
</dbReference>
<dbReference type="AlphaFoldDB" id="A0A270NNP1"/>
<organism evidence="1 2">
    <name type="scientific">Stenotrophomonas maltophilia</name>
    <name type="common">Pseudomonas maltophilia</name>
    <name type="synonym">Xanthomonas maltophilia</name>
    <dbReference type="NCBI Taxonomy" id="40324"/>
    <lineage>
        <taxon>Bacteria</taxon>
        <taxon>Pseudomonadati</taxon>
        <taxon>Pseudomonadota</taxon>
        <taxon>Gammaproteobacteria</taxon>
        <taxon>Lysobacterales</taxon>
        <taxon>Lysobacteraceae</taxon>
        <taxon>Stenotrophomonas</taxon>
        <taxon>Stenotrophomonas maltophilia group</taxon>
    </lineage>
</organism>
<comment type="caution">
    <text evidence="1">The sequence shown here is derived from an EMBL/GenBank/DDBJ whole genome shotgun (WGS) entry which is preliminary data.</text>
</comment>
<name>A0A270NNP1_STEMA</name>
<proteinExistence type="predicted"/>